<feature type="signal peptide" evidence="1">
    <location>
        <begin position="1"/>
        <end position="18"/>
    </location>
</feature>
<evidence type="ECO:0000313" key="2">
    <source>
        <dbReference type="EMBL" id="BAS68531.1"/>
    </source>
</evidence>
<reference evidence="2" key="1">
    <citation type="submission" date="2015-03" db="EMBL/GenBank/DDBJ databases">
        <title>Identification of seminal fluid protein from the silkworm, Bombyx mori.</title>
        <authorList>
            <person name="Nagaoka S."/>
            <person name="Doi A."/>
        </authorList>
    </citation>
    <scope>NUCLEOTIDE SEQUENCE</scope>
    <source>
        <tissue evidence="2">Reproductive organ</tissue>
    </source>
</reference>
<protein>
    <submittedName>
        <fullName evidence="2">Seminal fluid protein 38</fullName>
    </submittedName>
</protein>
<organism evidence="2">
    <name type="scientific">Bombyx mori</name>
    <name type="common">Silk moth</name>
    <dbReference type="NCBI Taxonomy" id="7091"/>
    <lineage>
        <taxon>Eukaryota</taxon>
        <taxon>Metazoa</taxon>
        <taxon>Ecdysozoa</taxon>
        <taxon>Arthropoda</taxon>
        <taxon>Hexapoda</taxon>
        <taxon>Insecta</taxon>
        <taxon>Pterygota</taxon>
        <taxon>Neoptera</taxon>
        <taxon>Endopterygota</taxon>
        <taxon>Lepidoptera</taxon>
        <taxon>Glossata</taxon>
        <taxon>Ditrysia</taxon>
        <taxon>Bombycoidea</taxon>
        <taxon>Bombycidae</taxon>
        <taxon>Bombycinae</taxon>
        <taxon>Bombyx</taxon>
    </lineage>
</organism>
<keyword evidence="1" id="KW-0732">Signal</keyword>
<dbReference type="AlphaFoldDB" id="A0A0P0UU63"/>
<feature type="chain" id="PRO_5006056081" evidence="1">
    <location>
        <begin position="19"/>
        <end position="345"/>
    </location>
</feature>
<evidence type="ECO:0000256" key="1">
    <source>
        <dbReference type="SAM" id="SignalP"/>
    </source>
</evidence>
<proteinExistence type="evidence at transcript level"/>
<sequence length="345" mass="40305">MRRLLINIISFCVVTTTAKRSNDELLKQIQLWNGITTNDDQFNANYEEAVVPHFDDHRITENDRNIKYLYPRPTSQRDAETQDPTNPLLDRKIQIVNDNLAPFYRFGCRKFEDLITNPTCRSSYCRFNSKANFRKGHEEDRLLRALCRTPTDDGITNYLRDDIYDKRNLSVRNKMITENRNGKNKSYRTNKVFKNRPANNRAKNTAQKPKFGGKHKKSKDQMISDLTAYLVDSMTTVIRTIEQQCLEEIHNAQSIEKFLTGIKNETRIEPHHEANNKVYVPMALYKELVIQKIKAKPYSPSKHTNRLKKKQIYRRSGDLHKTNYGLPFQLQVQGLGQAVYTNDAE</sequence>
<dbReference type="EMBL" id="LC041358">
    <property type="protein sequence ID" value="BAS68531.1"/>
    <property type="molecule type" value="mRNA"/>
</dbReference>
<gene>
    <name evidence="2" type="primary">BmSfp38</name>
</gene>
<accession>A0A0P0UU63</accession>
<name>A0A0P0UU63_BOMMO</name>